<feature type="domain" description="AAA" evidence="2">
    <location>
        <begin position="204"/>
        <end position="343"/>
    </location>
</feature>
<feature type="compositionally biased region" description="Acidic residues" evidence="1">
    <location>
        <begin position="167"/>
        <end position="188"/>
    </location>
</feature>
<comment type="caution">
    <text evidence="3">The sequence shown here is derived from an EMBL/GenBank/DDBJ whole genome shotgun (WGS) entry which is preliminary data.</text>
</comment>
<dbReference type="Gene3D" id="3.40.50.300">
    <property type="entry name" value="P-loop containing nucleotide triphosphate hydrolases"/>
    <property type="match status" value="1"/>
</dbReference>
<sequence length="455" mass="49441">MTRYLLISRSAEYETRLRRLLRAKLEALPGEYLAFGPDETLAQLRGTPRVALLGPLLNFTESKAIAAALQERHPGIGLIVVREQRSDLEDWVDGMAIHAVLSPEATDQTTVDLINRLEEWLVTHGKLPPVDDEPDEAPEEETPGPEATGLGAFGLDALDDDDALLDEPEEPEAEEDSPEDDEDAEDAEDRWILPVPLDDDIRSEVIAVVAPKGGQGKTTTAINLATGLAEVAPNSVVLVDADVQFGDIAHALNLDPHYSLADVASAGDDEMALKALFTHHEDDFFVVPAPPSPELADDIDAAALGAMLRNLATMFRYVIVDTTPGLGEHALAALENATDGVFVTNMTVPSLRALRKEFELLLDLDILPSNRHVVMNFMDKSGGLLQKDAEEIMGAKVDVLVPRSGAVVFASNQGVPVIHHDVRDPAAKALRELVQRIEPSAAPSRRRIHRKARTQ</sequence>
<dbReference type="PANTHER" id="PTHR43384">
    <property type="entry name" value="SEPTUM SITE-DETERMINING PROTEIN MIND HOMOLOG, CHLOROPLASTIC-RELATED"/>
    <property type="match status" value="1"/>
</dbReference>
<dbReference type="InterPro" id="IPR027417">
    <property type="entry name" value="P-loop_NTPase"/>
</dbReference>
<dbReference type="InterPro" id="IPR025669">
    <property type="entry name" value="AAA_dom"/>
</dbReference>
<feature type="region of interest" description="Disordered" evidence="1">
    <location>
        <begin position="167"/>
        <end position="191"/>
    </location>
</feature>
<dbReference type="GO" id="GO:0005524">
    <property type="term" value="F:ATP binding"/>
    <property type="evidence" value="ECO:0007669"/>
    <property type="project" value="TreeGrafter"/>
</dbReference>
<evidence type="ECO:0000313" key="4">
    <source>
        <dbReference type="Proteomes" id="UP001144396"/>
    </source>
</evidence>
<feature type="region of interest" description="Disordered" evidence="1">
    <location>
        <begin position="126"/>
        <end position="154"/>
    </location>
</feature>
<dbReference type="SUPFAM" id="SSF52540">
    <property type="entry name" value="P-loop containing nucleoside triphosphate hydrolases"/>
    <property type="match status" value="1"/>
</dbReference>
<dbReference type="AlphaFoldDB" id="A0A9W6CUY3"/>
<keyword evidence="4" id="KW-1185">Reference proteome</keyword>
<feature type="compositionally biased region" description="Acidic residues" evidence="1">
    <location>
        <begin position="130"/>
        <end position="143"/>
    </location>
</feature>
<proteinExistence type="predicted"/>
<dbReference type="GO" id="GO:0051782">
    <property type="term" value="P:negative regulation of cell division"/>
    <property type="evidence" value="ECO:0007669"/>
    <property type="project" value="TreeGrafter"/>
</dbReference>
<evidence type="ECO:0000259" key="2">
    <source>
        <dbReference type="Pfam" id="PF13614"/>
    </source>
</evidence>
<dbReference type="RefSeq" id="WP_281882861.1">
    <property type="nucleotide sequence ID" value="NZ_BSDP01000001.1"/>
</dbReference>
<organism evidence="3 4">
    <name type="scientific">Agromyces rhizosphaerae</name>
    <dbReference type="NCBI Taxonomy" id="88374"/>
    <lineage>
        <taxon>Bacteria</taxon>
        <taxon>Bacillati</taxon>
        <taxon>Actinomycetota</taxon>
        <taxon>Actinomycetes</taxon>
        <taxon>Micrococcales</taxon>
        <taxon>Microbacteriaceae</taxon>
        <taxon>Agromyces</taxon>
    </lineage>
</organism>
<dbReference type="GO" id="GO:0005829">
    <property type="term" value="C:cytosol"/>
    <property type="evidence" value="ECO:0007669"/>
    <property type="project" value="TreeGrafter"/>
</dbReference>
<accession>A0A9W6CUY3</accession>
<protein>
    <recommendedName>
        <fullName evidence="2">AAA domain-containing protein</fullName>
    </recommendedName>
</protein>
<dbReference type="Proteomes" id="UP001144396">
    <property type="component" value="Unassembled WGS sequence"/>
</dbReference>
<evidence type="ECO:0000313" key="3">
    <source>
        <dbReference type="EMBL" id="GLI26845.1"/>
    </source>
</evidence>
<dbReference type="PANTHER" id="PTHR43384:SF13">
    <property type="entry name" value="SLR0110 PROTEIN"/>
    <property type="match status" value="1"/>
</dbReference>
<dbReference type="GO" id="GO:0016887">
    <property type="term" value="F:ATP hydrolysis activity"/>
    <property type="evidence" value="ECO:0007669"/>
    <property type="project" value="TreeGrafter"/>
</dbReference>
<name>A0A9W6CUY3_9MICO</name>
<dbReference type="InterPro" id="IPR050625">
    <property type="entry name" value="ParA/MinD_ATPase"/>
</dbReference>
<gene>
    <name evidence="3" type="ORF">ARHIZOSPH14_10870</name>
</gene>
<reference evidence="3" key="1">
    <citation type="submission" date="2022-12" db="EMBL/GenBank/DDBJ databases">
        <title>Reference genome sequencing for broad-spectrum identification of bacterial and archaeal isolates by mass spectrometry.</title>
        <authorList>
            <person name="Sekiguchi Y."/>
            <person name="Tourlousse D.M."/>
        </authorList>
    </citation>
    <scope>NUCLEOTIDE SEQUENCE</scope>
    <source>
        <strain evidence="3">14</strain>
    </source>
</reference>
<dbReference type="Pfam" id="PF13614">
    <property type="entry name" value="AAA_31"/>
    <property type="match status" value="1"/>
</dbReference>
<dbReference type="EMBL" id="BSDP01000001">
    <property type="protein sequence ID" value="GLI26845.1"/>
    <property type="molecule type" value="Genomic_DNA"/>
</dbReference>
<evidence type="ECO:0000256" key="1">
    <source>
        <dbReference type="SAM" id="MobiDB-lite"/>
    </source>
</evidence>
<dbReference type="GO" id="GO:0009898">
    <property type="term" value="C:cytoplasmic side of plasma membrane"/>
    <property type="evidence" value="ECO:0007669"/>
    <property type="project" value="TreeGrafter"/>
</dbReference>